<proteinExistence type="predicted"/>
<comment type="caution">
    <text evidence="1">The sequence shown here is derived from an EMBL/GenBank/DDBJ whole genome shotgun (WGS) entry which is preliminary data.</text>
</comment>
<accession>A0A1Q3EKK4</accession>
<dbReference type="Proteomes" id="UP000188533">
    <property type="component" value="Unassembled WGS sequence"/>
</dbReference>
<reference evidence="1 2" key="1">
    <citation type="submission" date="2016-08" db="EMBL/GenBank/DDBJ databases">
        <authorList>
            <consortium name="Lentinula edodes genome sequencing consortium"/>
            <person name="Sakamoto Y."/>
            <person name="Nakade K."/>
            <person name="Sato S."/>
            <person name="Yoshida Y."/>
            <person name="Miyazaki K."/>
            <person name="Natsume S."/>
            <person name="Konno N."/>
        </authorList>
    </citation>
    <scope>NUCLEOTIDE SEQUENCE [LARGE SCALE GENOMIC DNA]</scope>
    <source>
        <strain evidence="1 2">NBRC 111202</strain>
    </source>
</reference>
<evidence type="ECO:0000313" key="2">
    <source>
        <dbReference type="Proteomes" id="UP000188533"/>
    </source>
</evidence>
<keyword evidence="2" id="KW-1185">Reference proteome</keyword>
<dbReference type="EMBL" id="BDGU01000482">
    <property type="protein sequence ID" value="GAW07699.1"/>
    <property type="molecule type" value="Genomic_DNA"/>
</dbReference>
<name>A0A1Q3EKK4_LENED</name>
<gene>
    <name evidence="1" type="ORF">LENED_009708</name>
</gene>
<sequence>MTSNIFLHLTSAAFSIWDVTDVFLKDGDLKGLSTKRTFVLNILFGTTFPALDLCKQEEEPPENPENVFLCEPGFLFNSESNTR</sequence>
<dbReference type="AlphaFoldDB" id="A0A1Q3EKK4"/>
<evidence type="ECO:0000313" key="1">
    <source>
        <dbReference type="EMBL" id="GAW07699.1"/>
    </source>
</evidence>
<protein>
    <submittedName>
        <fullName evidence="1">Uncharacterized protein</fullName>
    </submittedName>
</protein>
<reference evidence="1 2" key="2">
    <citation type="submission" date="2017-02" db="EMBL/GenBank/DDBJ databases">
        <title>A genome survey and senescence transcriptome analysis in Lentinula edodes.</title>
        <authorList>
            <person name="Sakamoto Y."/>
            <person name="Nakade K."/>
            <person name="Sato S."/>
            <person name="Yoshida Y."/>
            <person name="Miyazaki K."/>
            <person name="Natsume S."/>
            <person name="Konno N."/>
        </authorList>
    </citation>
    <scope>NUCLEOTIDE SEQUENCE [LARGE SCALE GENOMIC DNA]</scope>
    <source>
        <strain evidence="1 2">NBRC 111202</strain>
    </source>
</reference>
<organism evidence="1 2">
    <name type="scientific">Lentinula edodes</name>
    <name type="common">Shiitake mushroom</name>
    <name type="synonym">Lentinus edodes</name>
    <dbReference type="NCBI Taxonomy" id="5353"/>
    <lineage>
        <taxon>Eukaryota</taxon>
        <taxon>Fungi</taxon>
        <taxon>Dikarya</taxon>
        <taxon>Basidiomycota</taxon>
        <taxon>Agaricomycotina</taxon>
        <taxon>Agaricomycetes</taxon>
        <taxon>Agaricomycetidae</taxon>
        <taxon>Agaricales</taxon>
        <taxon>Marasmiineae</taxon>
        <taxon>Omphalotaceae</taxon>
        <taxon>Lentinula</taxon>
    </lineage>
</organism>